<proteinExistence type="predicted"/>
<keyword evidence="1" id="KW-0472">Membrane</keyword>
<reference evidence="2 3" key="1">
    <citation type="journal article" date="2015" name="Sci. Rep.">
        <title>Chromosome-level genome map provides insights into diverse defense mechanisms in the medicinal fungus Ganoderma sinense.</title>
        <authorList>
            <person name="Zhu Y."/>
            <person name="Xu J."/>
            <person name="Sun C."/>
            <person name="Zhou S."/>
            <person name="Xu H."/>
            <person name="Nelson D.R."/>
            <person name="Qian J."/>
            <person name="Song J."/>
            <person name="Luo H."/>
            <person name="Xiang L."/>
            <person name="Li Y."/>
            <person name="Xu Z."/>
            <person name="Ji A."/>
            <person name="Wang L."/>
            <person name="Lu S."/>
            <person name="Hayward A."/>
            <person name="Sun W."/>
            <person name="Li X."/>
            <person name="Schwartz D.C."/>
            <person name="Wang Y."/>
            <person name="Chen S."/>
        </authorList>
    </citation>
    <scope>NUCLEOTIDE SEQUENCE [LARGE SCALE GENOMIC DNA]</scope>
    <source>
        <strain evidence="2 3">ZZ0214-1</strain>
    </source>
</reference>
<keyword evidence="1" id="KW-0812">Transmembrane</keyword>
<dbReference type="AlphaFoldDB" id="A0A2G8S2Q6"/>
<comment type="caution">
    <text evidence="2">The sequence shown here is derived from an EMBL/GenBank/DDBJ whole genome shotgun (WGS) entry which is preliminary data.</text>
</comment>
<evidence type="ECO:0000256" key="1">
    <source>
        <dbReference type="SAM" id="Phobius"/>
    </source>
</evidence>
<dbReference type="PANTHER" id="PTHR39470:SF1">
    <property type="entry name" value="CHORISMATE SYNTHASE PROTEIN"/>
    <property type="match status" value="1"/>
</dbReference>
<dbReference type="STRING" id="1077348.A0A2G8S2Q6"/>
<feature type="transmembrane region" description="Helical" evidence="1">
    <location>
        <begin position="99"/>
        <end position="119"/>
    </location>
</feature>
<sequence length="441" mass="48191">MAGTKKSVGCNSMSSSLGTSGAAILESFKAAVLHPVQDSRAPGSVAKAPTVNVQQAPTLPAGHKRTLHAAYNDEDVGGPHLNPPHTPCFLLSGMPLISASVDAFLILAVSILVPAFVLFRRQPPADRFTLHNALSAIVVLHSLWILYTILVRWPPNIFQRLKLPLTTPSETIRAILLQRAGLPQNASLPRPLDSLLTRLSSFDMRTLYVRFGQTAIQDCEHCTTFDEYAIYTGPRMALGYIRECAVAGLMTIRGSGHERWRTYAVGAIVVAFFLEGYSLTTTPLRIPRDGMNVFMWHDNLWLARHLFLLLLPPLLRLLPRAPPPPSAVPALASAQLALTHTHQRLSSARFVHAAVQREPALRAAAAEWWDRQRAEGAWARGDESVRRAAEKLGKGIEEGAEGARGRGWARMRDVVRQMMETLALGPPPTLTPPGVVGEAGR</sequence>
<evidence type="ECO:0000313" key="3">
    <source>
        <dbReference type="Proteomes" id="UP000230002"/>
    </source>
</evidence>
<accession>A0A2G8S2Q6</accession>
<evidence type="ECO:0000313" key="2">
    <source>
        <dbReference type="EMBL" id="PIL27828.1"/>
    </source>
</evidence>
<protein>
    <submittedName>
        <fullName evidence="2">Uncharacterized protein</fullName>
    </submittedName>
</protein>
<dbReference type="EMBL" id="AYKW01000034">
    <property type="protein sequence ID" value="PIL27828.1"/>
    <property type="molecule type" value="Genomic_DNA"/>
</dbReference>
<name>A0A2G8S2Q6_9APHY</name>
<gene>
    <name evidence="2" type="ORF">GSI_10982</name>
</gene>
<organism evidence="2 3">
    <name type="scientific">Ganoderma sinense ZZ0214-1</name>
    <dbReference type="NCBI Taxonomy" id="1077348"/>
    <lineage>
        <taxon>Eukaryota</taxon>
        <taxon>Fungi</taxon>
        <taxon>Dikarya</taxon>
        <taxon>Basidiomycota</taxon>
        <taxon>Agaricomycotina</taxon>
        <taxon>Agaricomycetes</taxon>
        <taxon>Polyporales</taxon>
        <taxon>Polyporaceae</taxon>
        <taxon>Ganoderma</taxon>
    </lineage>
</organism>
<keyword evidence="3" id="KW-1185">Reference proteome</keyword>
<dbReference type="Proteomes" id="UP000230002">
    <property type="component" value="Unassembled WGS sequence"/>
</dbReference>
<dbReference type="OrthoDB" id="4218123at2759"/>
<feature type="transmembrane region" description="Helical" evidence="1">
    <location>
        <begin position="131"/>
        <end position="153"/>
    </location>
</feature>
<dbReference type="PANTHER" id="PTHR39470">
    <property type="entry name" value="CHROMOSOME 10, WHOLE GENOME SHOTGUN SEQUENCE"/>
    <property type="match status" value="1"/>
</dbReference>
<keyword evidence="1" id="KW-1133">Transmembrane helix</keyword>